<gene>
    <name evidence="3" type="ORF">RJ640_016429</name>
</gene>
<dbReference type="PANTHER" id="PTHR31236:SF67">
    <property type="entry name" value="BURP DOMAIN-CONTAINING PROTEIN"/>
    <property type="match status" value="1"/>
</dbReference>
<reference evidence="3" key="1">
    <citation type="submission" date="2022-12" db="EMBL/GenBank/DDBJ databases">
        <title>Draft genome assemblies for two species of Escallonia (Escalloniales).</title>
        <authorList>
            <person name="Chanderbali A."/>
            <person name="Dervinis C."/>
            <person name="Anghel I."/>
            <person name="Soltis D."/>
            <person name="Soltis P."/>
            <person name="Zapata F."/>
        </authorList>
    </citation>
    <scope>NUCLEOTIDE SEQUENCE</scope>
    <source>
        <strain evidence="3">UCBG92.1500</strain>
        <tissue evidence="3">Leaf</tissue>
    </source>
</reference>
<proteinExistence type="predicted"/>
<dbReference type="Proteomes" id="UP001187471">
    <property type="component" value="Unassembled WGS sequence"/>
</dbReference>
<protein>
    <recommendedName>
        <fullName evidence="2">BURP domain-containing protein</fullName>
    </recommendedName>
</protein>
<dbReference type="SMART" id="SM01045">
    <property type="entry name" value="BURP"/>
    <property type="match status" value="1"/>
</dbReference>
<evidence type="ECO:0000313" key="4">
    <source>
        <dbReference type="Proteomes" id="UP001187471"/>
    </source>
</evidence>
<evidence type="ECO:0000259" key="2">
    <source>
        <dbReference type="PROSITE" id="PS51277"/>
    </source>
</evidence>
<name>A0AA88RMR7_9ASTE</name>
<organism evidence="3 4">
    <name type="scientific">Escallonia rubra</name>
    <dbReference type="NCBI Taxonomy" id="112253"/>
    <lineage>
        <taxon>Eukaryota</taxon>
        <taxon>Viridiplantae</taxon>
        <taxon>Streptophyta</taxon>
        <taxon>Embryophyta</taxon>
        <taxon>Tracheophyta</taxon>
        <taxon>Spermatophyta</taxon>
        <taxon>Magnoliopsida</taxon>
        <taxon>eudicotyledons</taxon>
        <taxon>Gunneridae</taxon>
        <taxon>Pentapetalae</taxon>
        <taxon>asterids</taxon>
        <taxon>campanulids</taxon>
        <taxon>Escalloniales</taxon>
        <taxon>Escalloniaceae</taxon>
        <taxon>Escallonia</taxon>
    </lineage>
</organism>
<dbReference type="InterPro" id="IPR044816">
    <property type="entry name" value="BURP"/>
</dbReference>
<keyword evidence="4" id="KW-1185">Reference proteome</keyword>
<evidence type="ECO:0000256" key="1">
    <source>
        <dbReference type="SAM" id="SignalP"/>
    </source>
</evidence>
<dbReference type="AlphaFoldDB" id="A0AA88RMR7"/>
<dbReference type="InterPro" id="IPR004873">
    <property type="entry name" value="BURP_dom"/>
</dbReference>
<feature type="chain" id="PRO_5041704473" description="BURP domain-containing protein" evidence="1">
    <location>
        <begin position="28"/>
        <end position="307"/>
    </location>
</feature>
<dbReference type="PANTHER" id="PTHR31236">
    <property type="entry name" value="BURP DOMAIN PROTEIN USPL1-LIKE"/>
    <property type="match status" value="1"/>
</dbReference>
<feature type="signal peptide" evidence="1">
    <location>
        <begin position="1"/>
        <end position="27"/>
    </location>
</feature>
<evidence type="ECO:0000313" key="3">
    <source>
        <dbReference type="EMBL" id="KAK2988569.1"/>
    </source>
</evidence>
<keyword evidence="1" id="KW-0732">Signal</keyword>
<sequence>MGGFGVASCSLLLCVLLVLQHIYGTGAREITGGHWNNDENKEYDLHQAGGDHLKIFTKRDGGDDHNGMHVNHGDQHQMDHMDPALNVFFNINDLHLGKTMPIYFAIKDPSTSPHLIPREEADSIPFSQSQLPHLLKLFSFSEGSPQAKAMEETLRQCEFESTKGEIKFCATSLESMLDSTRGILGFETQFKVLTTITHFTKPTTLLQNYTILEVPRDISVPKAVACHTMPYPYAVFYCHCQENQNKLFMISLGGENGDRVDALAICHMDTTQWDPDHAAFRVLGTQPGSAPICHVFPPDNLVWVPVA</sequence>
<feature type="domain" description="BURP" evidence="2">
    <location>
        <begin position="88"/>
        <end position="306"/>
    </location>
</feature>
<dbReference type="EMBL" id="JAVXUO010000851">
    <property type="protein sequence ID" value="KAK2988569.1"/>
    <property type="molecule type" value="Genomic_DNA"/>
</dbReference>
<comment type="caution">
    <text evidence="3">The sequence shown here is derived from an EMBL/GenBank/DDBJ whole genome shotgun (WGS) entry which is preliminary data.</text>
</comment>
<dbReference type="Pfam" id="PF03181">
    <property type="entry name" value="BURP"/>
    <property type="match status" value="1"/>
</dbReference>
<accession>A0AA88RMR7</accession>
<dbReference type="PROSITE" id="PS51277">
    <property type="entry name" value="BURP"/>
    <property type="match status" value="1"/>
</dbReference>